<feature type="compositionally biased region" description="Polar residues" evidence="1">
    <location>
        <begin position="209"/>
        <end position="229"/>
    </location>
</feature>
<name>A0ABT8SM23_9CAUL</name>
<dbReference type="EMBL" id="JAUKTR010000003">
    <property type="protein sequence ID" value="MDO1559617.1"/>
    <property type="molecule type" value="Genomic_DNA"/>
</dbReference>
<evidence type="ECO:0000313" key="3">
    <source>
        <dbReference type="Proteomes" id="UP001169063"/>
    </source>
</evidence>
<feature type="region of interest" description="Disordered" evidence="1">
    <location>
        <begin position="209"/>
        <end position="318"/>
    </location>
</feature>
<keyword evidence="3" id="KW-1185">Reference proteome</keyword>
<dbReference type="RefSeq" id="WP_302110043.1">
    <property type="nucleotide sequence ID" value="NZ_JAUKTR010000003.1"/>
</dbReference>
<accession>A0ABT8SM23</accession>
<proteinExistence type="predicted"/>
<feature type="compositionally biased region" description="Low complexity" evidence="1">
    <location>
        <begin position="240"/>
        <end position="292"/>
    </location>
</feature>
<organism evidence="2 3">
    <name type="scientific">Peiella sedimenti</name>
    <dbReference type="NCBI Taxonomy" id="3061083"/>
    <lineage>
        <taxon>Bacteria</taxon>
        <taxon>Pseudomonadati</taxon>
        <taxon>Pseudomonadota</taxon>
        <taxon>Alphaproteobacteria</taxon>
        <taxon>Caulobacterales</taxon>
        <taxon>Caulobacteraceae</taxon>
        <taxon>Peiella</taxon>
    </lineage>
</organism>
<sequence length="318" mass="33638">MSRIPRILPLVAVAIGGVVAVRAIGAGPDLFQGARAFAAEVTAEAQGEAAPAEASSRPAPGVCAVSPEELARQAGLSPAELRVLQSLSERRGQLDARDADFATQLPLLAAAEQKLDERINTLNGLKGELQALLGQADARQQEETNRLVQVYSAMRPREAARVMATLDDEVRLPVAAAMRPRSLAAIMAQMEPAAARELTEKLARRFESQQLRARTQAATDGAPRTSSEAAVQAANDPARAEAPTQPEAQPAAAQPQAQRPRPRPAAQNRSGAQNRNRPAQAAQRPAAQQPSLPSAPQPYQPSQGAAQGQQNSPRQTVE</sequence>
<evidence type="ECO:0000256" key="1">
    <source>
        <dbReference type="SAM" id="MobiDB-lite"/>
    </source>
</evidence>
<comment type="caution">
    <text evidence="2">The sequence shown here is derived from an EMBL/GenBank/DDBJ whole genome shotgun (WGS) entry which is preliminary data.</text>
</comment>
<dbReference type="SUPFAM" id="SSF158791">
    <property type="entry name" value="MgtE N-terminal domain-like"/>
    <property type="match status" value="1"/>
</dbReference>
<gene>
    <name evidence="2" type="ORF">Q0812_09275</name>
</gene>
<feature type="compositionally biased region" description="Low complexity" evidence="1">
    <location>
        <begin position="300"/>
        <end position="318"/>
    </location>
</feature>
<reference evidence="2" key="1">
    <citation type="submission" date="2023-07" db="EMBL/GenBank/DDBJ databases">
        <title>Brevundimonas soil sp. nov., isolated from the soil of chemical plant.</title>
        <authorList>
            <person name="Wu N."/>
        </authorList>
    </citation>
    <scope>NUCLEOTIDE SEQUENCE</scope>
    <source>
        <strain evidence="2">XZ-24</strain>
    </source>
</reference>
<evidence type="ECO:0008006" key="4">
    <source>
        <dbReference type="Google" id="ProtNLM"/>
    </source>
</evidence>
<dbReference type="Proteomes" id="UP001169063">
    <property type="component" value="Unassembled WGS sequence"/>
</dbReference>
<protein>
    <recommendedName>
        <fullName evidence="4">Magnesium transporter MgtE intracellular domain-containing protein</fullName>
    </recommendedName>
</protein>
<evidence type="ECO:0000313" key="2">
    <source>
        <dbReference type="EMBL" id="MDO1559617.1"/>
    </source>
</evidence>